<name>H2ATQ7_KAZAF</name>
<evidence type="ECO:0008006" key="3">
    <source>
        <dbReference type="Google" id="ProtNLM"/>
    </source>
</evidence>
<accession>H2ATQ7</accession>
<dbReference type="GO" id="GO:0005737">
    <property type="term" value="C:cytoplasm"/>
    <property type="evidence" value="ECO:0007669"/>
    <property type="project" value="TreeGrafter"/>
</dbReference>
<dbReference type="RefSeq" id="XP_003956892.1">
    <property type="nucleotide sequence ID" value="XM_003956843.1"/>
</dbReference>
<dbReference type="STRING" id="1071382.H2ATQ7"/>
<proteinExistence type="predicted"/>
<dbReference type="OrthoDB" id="1708823at2759"/>
<dbReference type="Proteomes" id="UP000005220">
    <property type="component" value="Chromosome 4"/>
</dbReference>
<dbReference type="HOGENOM" id="CLU_019618_2_0_1"/>
<dbReference type="KEGG" id="kaf:KAFR_0D01110"/>
<dbReference type="SUPFAM" id="SSF69572">
    <property type="entry name" value="Activating enzymes of the ubiquitin-like proteins"/>
    <property type="match status" value="1"/>
</dbReference>
<gene>
    <name evidence="1" type="primary">KAFR0D01110</name>
    <name evidence="1" type="ORF">KAFR_0D01110</name>
</gene>
<reference evidence="1 2" key="1">
    <citation type="journal article" date="2011" name="Proc. Natl. Acad. Sci. U.S.A.">
        <title>Evolutionary erosion of yeast sex chromosomes by mating-type switching accidents.</title>
        <authorList>
            <person name="Gordon J.L."/>
            <person name="Armisen D."/>
            <person name="Proux-Wera E."/>
            <person name="Oheigeartaigh S.S."/>
            <person name="Byrne K.P."/>
            <person name="Wolfe K.H."/>
        </authorList>
    </citation>
    <scope>NUCLEOTIDE SEQUENCE [LARGE SCALE GENOMIC DNA]</scope>
    <source>
        <strain evidence="2">ATCC 22294 / BCRC 22015 / CBS 2517 / CECT 1963 / NBRC 1671 / NRRL Y-8276</strain>
    </source>
</reference>
<sequence>MERYDRQLRLWGSHGQKWINKANICIVASQCALFQEILKNLTLTGVSKFTWLHTGEIDHDPLFYKDLAKGLTNLNTTVVDIRAQNIDYSDSAFDWKEYTTMVVVNANNKQWLENILKRTDAEMPPIICTYTKGLFGYSYTKLFVPHFVLESHPEHKIPDLGFQAPWPELSSFMSSFDISLLSSLQLSQLPYAVLLYKMLQYVKDQGVEAPSNRDIKAALNDYYLGEVNSDGFNDLNYLQAQQHSHLSTRKQTFDDLEDAISCNNKLLQSNSRRHSLMDDTFSCLLCSLGIYLDENDRNLPIDPNIPDMESDSTIYHKLKLIYQNKWQEDLRKFENIVAANFPALYRDTNLDIKGAIRLFFLHSREIKCINPNEIRLFENDGVSHPIFRQLINSQFEMGRSFESELIERAFKLTSYPTESYMGGLVAQETIKLITHQFEPIDNAFIYDGLTNNAVTLKV</sequence>
<dbReference type="GeneID" id="13885715"/>
<dbReference type="EMBL" id="HE650824">
    <property type="protein sequence ID" value="CCF57757.1"/>
    <property type="molecule type" value="Genomic_DNA"/>
</dbReference>
<protein>
    <recommendedName>
        <fullName evidence="3">NEDD8-activating enzyme E1 regulatory subunit</fullName>
    </recommendedName>
</protein>
<keyword evidence="2" id="KW-1185">Reference proteome</keyword>
<evidence type="ECO:0000313" key="1">
    <source>
        <dbReference type="EMBL" id="CCF57757.1"/>
    </source>
</evidence>
<dbReference type="Gene3D" id="3.40.50.720">
    <property type="entry name" value="NAD(P)-binding Rossmann-like Domain"/>
    <property type="match status" value="1"/>
</dbReference>
<dbReference type="InterPro" id="IPR045886">
    <property type="entry name" value="ThiF/MoeB/HesA"/>
</dbReference>
<dbReference type="InParanoid" id="H2ATQ7"/>
<dbReference type="InterPro" id="IPR035985">
    <property type="entry name" value="Ubiquitin-activating_enz"/>
</dbReference>
<dbReference type="PANTHER" id="PTHR10953:SF29">
    <property type="entry name" value="NEDD8-ACTIVATING ENZYME E1 REGULATORY SUBUNIT"/>
    <property type="match status" value="1"/>
</dbReference>
<evidence type="ECO:0000313" key="2">
    <source>
        <dbReference type="Proteomes" id="UP000005220"/>
    </source>
</evidence>
<organism evidence="1 2">
    <name type="scientific">Kazachstania africana (strain ATCC 22294 / BCRC 22015 / CBS 2517 / CECT 1963 / NBRC 1671 / NRRL Y-8276)</name>
    <name type="common">Yeast</name>
    <name type="synonym">Kluyveromyces africanus</name>
    <dbReference type="NCBI Taxonomy" id="1071382"/>
    <lineage>
        <taxon>Eukaryota</taxon>
        <taxon>Fungi</taxon>
        <taxon>Dikarya</taxon>
        <taxon>Ascomycota</taxon>
        <taxon>Saccharomycotina</taxon>
        <taxon>Saccharomycetes</taxon>
        <taxon>Saccharomycetales</taxon>
        <taxon>Saccharomycetaceae</taxon>
        <taxon>Kazachstania</taxon>
    </lineage>
</organism>
<dbReference type="GO" id="GO:0045116">
    <property type="term" value="P:protein neddylation"/>
    <property type="evidence" value="ECO:0007669"/>
    <property type="project" value="TreeGrafter"/>
</dbReference>
<dbReference type="PANTHER" id="PTHR10953">
    <property type="entry name" value="UBIQUITIN-ACTIVATING ENZYME E1"/>
    <property type="match status" value="1"/>
</dbReference>
<dbReference type="GO" id="GO:0019781">
    <property type="term" value="F:NEDD8 activating enzyme activity"/>
    <property type="evidence" value="ECO:0007669"/>
    <property type="project" value="TreeGrafter"/>
</dbReference>
<dbReference type="AlphaFoldDB" id="H2ATQ7"/>
<dbReference type="eggNOG" id="KOG2016">
    <property type="taxonomic scope" value="Eukaryota"/>
</dbReference>
<dbReference type="FunCoup" id="H2ATQ7">
    <property type="interactions" value="34"/>
</dbReference>